<sequence length="526" mass="55090">MTGRHVSTPPARPDHRPRPARRAAALLAAVLTAAAAAAATAPTSSAATVTGTAGLSRSAVLAYLAGLPNHSANRVASGFFGGYSNNGFSLTQTSALQSQTGQWPAVLGCDYGAGWATATDPTTLIDSSCNGALADHARAGGLVTVDVHYPSPGYANGGNLNTRLSSFADLLNPATETGARWRSYLDKTAQGLADLRAAGVTVLFRPFHEMNGDWFWWGNQDPGTFQQVWRQMHDYLVTTKGLDNLLWVYAPDMSRGNRTAFYPGAATVDIVGLDAYSDTPSTVPGYDEMIALSKPFALTEIGPSNSSAGSGTFDYSLWIRAIHDKFPRTSYFLAWNDKWGPQANQGAWNLFNDPWTVNRGELAIDPNGGGTGGTGGTAQSLFDFESGTAGWTGSGIAGGPWKVQEWASQGSSSLKADVDLGSRTVYLARTAGTDLTGRAALSADVHLAPWGSPGSGVTARLYVKTGSAWTWTDSGPVTVTSGTTTLRLNLGSVAGLSDVREIGVQFVSPADSSGRSAVYVDNVTAS</sequence>
<dbReference type="PROSITE" id="PS51764">
    <property type="entry name" value="GH26"/>
    <property type="match status" value="1"/>
</dbReference>
<dbReference type="PROSITE" id="PS51318">
    <property type="entry name" value="TAT"/>
    <property type="match status" value="1"/>
</dbReference>
<protein>
    <submittedName>
        <fullName evidence="7">Glycosyl hydrolase</fullName>
    </submittedName>
</protein>
<name>A0ABW2G8J5_9ACTN</name>
<evidence type="ECO:0000256" key="2">
    <source>
        <dbReference type="ARBA" id="ARBA00022801"/>
    </source>
</evidence>
<keyword evidence="8" id="KW-1185">Reference proteome</keyword>
<feature type="domain" description="GH26" evidence="6">
    <location>
        <begin position="55"/>
        <end position="360"/>
    </location>
</feature>
<feature type="active site" description="Proton donor" evidence="4">
    <location>
        <position position="209"/>
    </location>
</feature>
<dbReference type="InterPro" id="IPR000805">
    <property type="entry name" value="Glyco_hydro_26"/>
</dbReference>
<dbReference type="RefSeq" id="WP_345703999.1">
    <property type="nucleotide sequence ID" value="NZ_BAABKV010000001.1"/>
</dbReference>
<comment type="caution">
    <text evidence="7">The sequence shown here is derived from an EMBL/GenBank/DDBJ whole genome shotgun (WGS) entry which is preliminary data.</text>
</comment>
<feature type="active site" description="Nucleophile" evidence="4">
    <location>
        <position position="300"/>
    </location>
</feature>
<keyword evidence="5" id="KW-0732">Signal</keyword>
<dbReference type="Pfam" id="PF02156">
    <property type="entry name" value="Glyco_hydro_26"/>
    <property type="match status" value="1"/>
</dbReference>
<dbReference type="SUPFAM" id="SSF49785">
    <property type="entry name" value="Galactose-binding domain-like"/>
    <property type="match status" value="1"/>
</dbReference>
<keyword evidence="2 4" id="KW-0378">Hydrolase</keyword>
<dbReference type="GO" id="GO:0016787">
    <property type="term" value="F:hydrolase activity"/>
    <property type="evidence" value="ECO:0007669"/>
    <property type="project" value="UniProtKB-KW"/>
</dbReference>
<dbReference type="PANTHER" id="PTHR40079:SF4">
    <property type="entry name" value="GH26 DOMAIN-CONTAINING PROTEIN-RELATED"/>
    <property type="match status" value="1"/>
</dbReference>
<evidence type="ECO:0000313" key="7">
    <source>
        <dbReference type="EMBL" id="MFC7184813.1"/>
    </source>
</evidence>
<dbReference type="InterPro" id="IPR006311">
    <property type="entry name" value="TAT_signal"/>
</dbReference>
<evidence type="ECO:0000256" key="1">
    <source>
        <dbReference type="ARBA" id="ARBA00007754"/>
    </source>
</evidence>
<comment type="similarity">
    <text evidence="1 4">Belongs to the glycosyl hydrolase 26 family.</text>
</comment>
<evidence type="ECO:0000259" key="6">
    <source>
        <dbReference type="PROSITE" id="PS51764"/>
    </source>
</evidence>
<dbReference type="Gene3D" id="3.20.20.80">
    <property type="entry name" value="Glycosidases"/>
    <property type="match status" value="1"/>
</dbReference>
<accession>A0ABW2G8J5</accession>
<keyword evidence="3 4" id="KW-0326">Glycosidase</keyword>
<evidence type="ECO:0000256" key="5">
    <source>
        <dbReference type="SAM" id="SignalP"/>
    </source>
</evidence>
<dbReference type="PRINTS" id="PR00739">
    <property type="entry name" value="GLHYDRLASE26"/>
</dbReference>
<dbReference type="InterPro" id="IPR049475">
    <property type="entry name" value="Mann_GBD_bact"/>
</dbReference>
<gene>
    <name evidence="7" type="ORF">ACFQMG_35230</name>
</gene>
<feature type="signal peptide" evidence="5">
    <location>
        <begin position="1"/>
        <end position="46"/>
    </location>
</feature>
<dbReference type="Pfam" id="PF21253">
    <property type="entry name" value="Mann_GBD_bact"/>
    <property type="match status" value="1"/>
</dbReference>
<proteinExistence type="inferred from homology"/>
<dbReference type="InterPro" id="IPR022790">
    <property type="entry name" value="GH26_dom"/>
</dbReference>
<evidence type="ECO:0000256" key="4">
    <source>
        <dbReference type="PROSITE-ProRule" id="PRU01100"/>
    </source>
</evidence>
<dbReference type="Gene3D" id="2.60.120.260">
    <property type="entry name" value="Galactose-binding domain-like"/>
    <property type="match status" value="1"/>
</dbReference>
<dbReference type="SUPFAM" id="SSF51445">
    <property type="entry name" value="(Trans)glycosidases"/>
    <property type="match status" value="1"/>
</dbReference>
<evidence type="ECO:0000256" key="3">
    <source>
        <dbReference type="ARBA" id="ARBA00023295"/>
    </source>
</evidence>
<evidence type="ECO:0000313" key="8">
    <source>
        <dbReference type="Proteomes" id="UP001596435"/>
    </source>
</evidence>
<dbReference type="InterPro" id="IPR008979">
    <property type="entry name" value="Galactose-bd-like_sf"/>
</dbReference>
<dbReference type="EMBL" id="JBHTAJ010000121">
    <property type="protein sequence ID" value="MFC7184813.1"/>
    <property type="molecule type" value="Genomic_DNA"/>
</dbReference>
<dbReference type="InterPro" id="IPR017853">
    <property type="entry name" value="GH"/>
</dbReference>
<dbReference type="PANTHER" id="PTHR40079">
    <property type="entry name" value="MANNAN ENDO-1,4-BETA-MANNOSIDASE E-RELATED"/>
    <property type="match status" value="1"/>
</dbReference>
<feature type="chain" id="PRO_5045889631" evidence="5">
    <location>
        <begin position="47"/>
        <end position="526"/>
    </location>
</feature>
<reference evidence="8" key="1">
    <citation type="journal article" date="2019" name="Int. J. Syst. Evol. Microbiol.">
        <title>The Global Catalogue of Microorganisms (GCM) 10K type strain sequencing project: providing services to taxonomists for standard genome sequencing and annotation.</title>
        <authorList>
            <consortium name="The Broad Institute Genomics Platform"/>
            <consortium name="The Broad Institute Genome Sequencing Center for Infectious Disease"/>
            <person name="Wu L."/>
            <person name="Ma J."/>
        </authorList>
    </citation>
    <scope>NUCLEOTIDE SEQUENCE [LARGE SCALE GENOMIC DNA]</scope>
    <source>
        <strain evidence="8">CGMCC 1.12859</strain>
    </source>
</reference>
<dbReference type="Proteomes" id="UP001596435">
    <property type="component" value="Unassembled WGS sequence"/>
</dbReference>
<organism evidence="7 8">
    <name type="scientific">Kitasatospora paranensis</name>
    <dbReference type="NCBI Taxonomy" id="258053"/>
    <lineage>
        <taxon>Bacteria</taxon>
        <taxon>Bacillati</taxon>
        <taxon>Actinomycetota</taxon>
        <taxon>Actinomycetes</taxon>
        <taxon>Kitasatosporales</taxon>
        <taxon>Streptomycetaceae</taxon>
        <taxon>Kitasatospora</taxon>
    </lineage>
</organism>